<dbReference type="Proteomes" id="UP000499080">
    <property type="component" value="Unassembled WGS sequence"/>
</dbReference>
<feature type="non-terminal residue" evidence="1">
    <location>
        <position position="1"/>
    </location>
</feature>
<reference evidence="1 2" key="1">
    <citation type="journal article" date="2019" name="Sci. Rep.">
        <title>Orb-weaving spider Araneus ventricosus genome elucidates the spidroin gene catalogue.</title>
        <authorList>
            <person name="Kono N."/>
            <person name="Nakamura H."/>
            <person name="Ohtoshi R."/>
            <person name="Moran D.A.P."/>
            <person name="Shinohara A."/>
            <person name="Yoshida Y."/>
            <person name="Fujiwara M."/>
            <person name="Mori M."/>
            <person name="Tomita M."/>
            <person name="Arakawa K."/>
        </authorList>
    </citation>
    <scope>NUCLEOTIDE SEQUENCE [LARGE SCALE GENOMIC DNA]</scope>
</reference>
<accession>A0A4Y2X4Z0</accession>
<organism evidence="1 2">
    <name type="scientific">Araneus ventricosus</name>
    <name type="common">Orbweaver spider</name>
    <name type="synonym">Epeira ventricosa</name>
    <dbReference type="NCBI Taxonomy" id="182803"/>
    <lineage>
        <taxon>Eukaryota</taxon>
        <taxon>Metazoa</taxon>
        <taxon>Ecdysozoa</taxon>
        <taxon>Arthropoda</taxon>
        <taxon>Chelicerata</taxon>
        <taxon>Arachnida</taxon>
        <taxon>Araneae</taxon>
        <taxon>Araneomorphae</taxon>
        <taxon>Entelegynae</taxon>
        <taxon>Araneoidea</taxon>
        <taxon>Araneidae</taxon>
        <taxon>Araneus</taxon>
    </lineage>
</organism>
<evidence type="ECO:0000313" key="2">
    <source>
        <dbReference type="Proteomes" id="UP000499080"/>
    </source>
</evidence>
<protein>
    <submittedName>
        <fullName evidence="1">Uncharacterized protein</fullName>
    </submittedName>
</protein>
<dbReference type="AlphaFoldDB" id="A0A4Y2X4Z0"/>
<gene>
    <name evidence="1" type="ORF">AVEN_47382_1</name>
</gene>
<dbReference type="EMBL" id="BGPR01070915">
    <property type="protein sequence ID" value="GBO44248.1"/>
    <property type="molecule type" value="Genomic_DNA"/>
</dbReference>
<evidence type="ECO:0000313" key="1">
    <source>
        <dbReference type="EMBL" id="GBO44248.1"/>
    </source>
</evidence>
<name>A0A4Y2X4Z0_ARAVE</name>
<sequence>EHKSYPAITLHQYFSPLYYNLSDLLTSRCDPNLRLQSPCNLPTPVVDSFNPGLCDAGGTTSL</sequence>
<keyword evidence="2" id="KW-1185">Reference proteome</keyword>
<comment type="caution">
    <text evidence="1">The sequence shown here is derived from an EMBL/GenBank/DDBJ whole genome shotgun (WGS) entry which is preliminary data.</text>
</comment>
<proteinExistence type="predicted"/>